<evidence type="ECO:0000256" key="1">
    <source>
        <dbReference type="HAMAP-Rule" id="MF_01411"/>
    </source>
</evidence>
<dbReference type="InterPro" id="IPR050218">
    <property type="entry name" value="LptD"/>
</dbReference>
<dbReference type="Proteomes" id="UP000182840">
    <property type="component" value="Chromosome"/>
</dbReference>
<dbReference type="KEGG" id="meso:BSQ44_10690"/>
<feature type="signal peptide" evidence="1">
    <location>
        <begin position="1"/>
        <end position="35"/>
    </location>
</feature>
<dbReference type="PANTHER" id="PTHR30189:SF1">
    <property type="entry name" value="LPS-ASSEMBLY PROTEIN LPTD"/>
    <property type="match status" value="1"/>
</dbReference>
<comment type="function">
    <text evidence="1">Involved in the assembly of lipopolysaccharide (LPS) at the surface of the outer membrane.</text>
</comment>
<dbReference type="SUPFAM" id="SSF56935">
    <property type="entry name" value="Porins"/>
    <property type="match status" value="1"/>
</dbReference>
<dbReference type="GO" id="GO:1990351">
    <property type="term" value="C:transporter complex"/>
    <property type="evidence" value="ECO:0007669"/>
    <property type="project" value="TreeGrafter"/>
</dbReference>
<comment type="subcellular location">
    <subcellularLocation>
        <location evidence="1">Cell outer membrane</location>
    </subcellularLocation>
</comment>
<keyword evidence="1" id="KW-0732">Signal</keyword>
<protein>
    <recommendedName>
        <fullName evidence="1">LPS-assembly protein LptD</fullName>
    </recommendedName>
</protein>
<dbReference type="InterPro" id="IPR007543">
    <property type="entry name" value="LptD_C"/>
</dbReference>
<dbReference type="HAMAP" id="MF_01411">
    <property type="entry name" value="LPS_assembly_LptD"/>
    <property type="match status" value="1"/>
</dbReference>
<dbReference type="GO" id="GO:0043165">
    <property type="term" value="P:Gram-negative-bacterium-type cell outer membrane assembly"/>
    <property type="evidence" value="ECO:0007669"/>
    <property type="project" value="UniProtKB-UniRule"/>
</dbReference>
<reference evidence="4" key="1">
    <citation type="submission" date="2016-11" db="EMBL/GenBank/DDBJ databases">
        <title>Mesorhizobium oceanicum sp. nov., isolated from deep seawater in South China Sea.</title>
        <authorList>
            <person name="Fu G.-Y."/>
        </authorList>
    </citation>
    <scope>NUCLEOTIDE SEQUENCE [LARGE SCALE GENOMIC DNA]</scope>
    <source>
        <strain evidence="4">B7</strain>
    </source>
</reference>
<dbReference type="AlphaFoldDB" id="A0A1L3SR32"/>
<keyword evidence="1" id="KW-0998">Cell outer membrane</keyword>
<evidence type="ECO:0000259" key="2">
    <source>
        <dbReference type="Pfam" id="PF04453"/>
    </source>
</evidence>
<feature type="domain" description="LptD C-terminal" evidence="2">
    <location>
        <begin position="308"/>
        <end position="704"/>
    </location>
</feature>
<accession>A0A1L3SR32</accession>
<feature type="chain" id="PRO_5013409944" description="LPS-assembly protein LptD" evidence="1">
    <location>
        <begin position="36"/>
        <end position="801"/>
    </location>
</feature>
<dbReference type="InterPro" id="IPR020889">
    <property type="entry name" value="LipoPS_assembly_LptD"/>
</dbReference>
<comment type="caution">
    <text evidence="1">Lacks conserved residue(s) required for the propagation of feature annotation.</text>
</comment>
<evidence type="ECO:0000313" key="3">
    <source>
        <dbReference type="EMBL" id="APH71785.1"/>
    </source>
</evidence>
<comment type="similarity">
    <text evidence="1">Belongs to the LptD family.</text>
</comment>
<dbReference type="GO" id="GO:0015920">
    <property type="term" value="P:lipopolysaccharide transport"/>
    <property type="evidence" value="ECO:0007669"/>
    <property type="project" value="InterPro"/>
</dbReference>
<name>A0A1L3SR32_9HYPH</name>
<dbReference type="PANTHER" id="PTHR30189">
    <property type="entry name" value="LPS-ASSEMBLY PROTEIN"/>
    <property type="match status" value="1"/>
</dbReference>
<keyword evidence="1" id="KW-0472">Membrane</keyword>
<organism evidence="3 4">
    <name type="scientific">Aquibium oceanicum</name>
    <dbReference type="NCBI Taxonomy" id="1670800"/>
    <lineage>
        <taxon>Bacteria</taxon>
        <taxon>Pseudomonadati</taxon>
        <taxon>Pseudomonadota</taxon>
        <taxon>Alphaproteobacteria</taxon>
        <taxon>Hyphomicrobiales</taxon>
        <taxon>Phyllobacteriaceae</taxon>
        <taxon>Aquibium</taxon>
    </lineage>
</organism>
<dbReference type="Pfam" id="PF04453">
    <property type="entry name" value="LptD"/>
    <property type="match status" value="1"/>
</dbReference>
<dbReference type="Gene3D" id="2.60.450.10">
    <property type="entry name" value="Lipopolysaccharide (LPS) transport protein A like domain"/>
    <property type="match status" value="1"/>
</dbReference>
<dbReference type="GO" id="GO:0009279">
    <property type="term" value="C:cell outer membrane"/>
    <property type="evidence" value="ECO:0007669"/>
    <property type="project" value="UniProtKB-SubCell"/>
</dbReference>
<evidence type="ECO:0000313" key="4">
    <source>
        <dbReference type="Proteomes" id="UP000182840"/>
    </source>
</evidence>
<sequence precursor="true">MGLVRGSGPAARARLLCGATALALLCALGATNAHAQNLPSFDAGADEDTQMYLEADTVIYNNDLQTVTAQGQVRIKYGGSRLVAERVDYNQATGRIVASGNVQIVDRQGTRIFADEIDVTEDFGDGFINALSVETTDDTYFAAESAERRGGRVTVFNQGVYTACEPCEDRPDKAPIWRVKSRKIIWNGEEKVVRFEGARFEFFGLPIAYLPYFEMADPTVQRKSGFLRPAIGYSKYLGASVSIPYFFAFSPTYDLTVTGTYYGKQGFLAEAEWRQRFNNGAYSVTIAGISQKDPSEFPSSYVDTTVEQRGMIGTSGAFTINPRWSFGWDVMVQSDSRFSATYGIVGYDAYERTNEIYLTGLNDRNYFDLRLQKFSVQDRNFRGTQLDSLQPWVLPSLDYSKTVDEPVAGGELSFDLNTAIVHRSDRDYSSGVPALRGIEGTTGRITLESEWKRSFITGGGLLLTPLLSVRGDAIGVDASDSTISAINHMTGKLGGSRYSYDGSTYGTVASDIRSSYYRGMATAGLEARWPVMFSTTSASHVLEPIGQLFIRPDAPYGDTLGIPNEDAQSLVFDAASLFERDKFSGYDLIEGGTRANLGIRYVGSFGNGWNMSGIFGQSYHIAGTNPYASPNFVNAGAFSGLESDVSDFVGYVDLDTPVGLKFFAGGRFDEETFETRRAEVGATTEIGTTKLSATYAFIQEQPLYGFDRDREEVRLSASNKLDENWRVFGGGAYDLYSNTLATSSIGLEYEDECFSYALTFKRKEGTTTKEVDYNVAFRISLRTLGEIGTSTEEVSTQLGIE</sequence>
<dbReference type="STRING" id="1670800.BSQ44_10690"/>
<dbReference type="EMBL" id="CP018171">
    <property type="protein sequence ID" value="APH71785.1"/>
    <property type="molecule type" value="Genomic_DNA"/>
</dbReference>
<keyword evidence="4" id="KW-1185">Reference proteome</keyword>
<comment type="subunit">
    <text evidence="1">Component of the lipopolysaccharide transport and assembly complex.</text>
</comment>
<gene>
    <name evidence="1" type="primary">lptD</name>
    <name evidence="3" type="ORF">BSQ44_10690</name>
</gene>
<proteinExistence type="inferred from homology"/>